<reference evidence="2" key="2">
    <citation type="submission" date="2020-09" db="EMBL/GenBank/DDBJ databases">
        <authorList>
            <person name="Kikuchi T."/>
        </authorList>
    </citation>
    <scope>NUCLEOTIDE SEQUENCE</scope>
    <source>
        <strain evidence="2">Ka4C1</strain>
    </source>
</reference>
<name>A0A1I7RPC8_BURXY</name>
<evidence type="ECO:0000256" key="1">
    <source>
        <dbReference type="SAM" id="Phobius"/>
    </source>
</evidence>
<dbReference type="OrthoDB" id="6285987at2759"/>
<dbReference type="WBParaSite" id="BXY_0256900.1">
    <property type="protein sequence ID" value="BXY_0256900.1"/>
    <property type="gene ID" value="BXY_0256900"/>
</dbReference>
<dbReference type="Proteomes" id="UP000582659">
    <property type="component" value="Unassembled WGS sequence"/>
</dbReference>
<reference evidence="5" key="1">
    <citation type="submission" date="2016-11" db="UniProtKB">
        <authorList>
            <consortium name="WormBaseParasite"/>
        </authorList>
    </citation>
    <scope>IDENTIFICATION</scope>
</reference>
<dbReference type="AlphaFoldDB" id="A0A1I7RPC8"/>
<sequence>MVDEYKSLLNEREESKNSVKYTSCYQRFSKPFVKLVILLSAIAMPIFFTVCYLRHEEWAKILPVDDTWVVLSSDLNMYYLLHVPVVTMYWRNLGVKTLLLITLKEGEEVDDDNRGLHTLLEFVEGYMGVKVIYLRNQTIPAGQFAQTVRSFAAGTEFAHTLDPDKTVFVTSDVDFFPSNLTLHIPKTHRGKEIMLYDVGCCGFLHWHGELYPMYIMITVGMTVRKWRDVIGLPHDRPVDSKFIDTYVNKTFDNSINERNEFWRWFLDQRFFSLKMKHWKDEHEALFNKTVETVDRKGQPRLERFQWPEKEEFKNMDVWKRYESAHIAPGIILDPVWETNLPFYEKILRPEQIRKLTQLRKDVLKFTDVKQIMANHYHPEKDDGYWQRTFHMKGMFNHSDHLNNAFKP</sequence>
<dbReference type="Proteomes" id="UP000659654">
    <property type="component" value="Unassembled WGS sequence"/>
</dbReference>
<organism evidence="3 5">
    <name type="scientific">Bursaphelenchus xylophilus</name>
    <name type="common">Pinewood nematode worm</name>
    <name type="synonym">Aphelenchoides xylophilus</name>
    <dbReference type="NCBI Taxonomy" id="6326"/>
    <lineage>
        <taxon>Eukaryota</taxon>
        <taxon>Metazoa</taxon>
        <taxon>Ecdysozoa</taxon>
        <taxon>Nematoda</taxon>
        <taxon>Chromadorea</taxon>
        <taxon>Rhabditida</taxon>
        <taxon>Tylenchina</taxon>
        <taxon>Tylenchomorpha</taxon>
        <taxon>Aphelenchoidea</taxon>
        <taxon>Aphelenchoididae</taxon>
        <taxon>Bursaphelenchus</taxon>
    </lineage>
</organism>
<feature type="transmembrane region" description="Helical" evidence="1">
    <location>
        <begin position="35"/>
        <end position="55"/>
    </location>
</feature>
<proteinExistence type="predicted"/>
<evidence type="ECO:0000313" key="3">
    <source>
        <dbReference type="Proteomes" id="UP000095284"/>
    </source>
</evidence>
<evidence type="ECO:0000313" key="2">
    <source>
        <dbReference type="EMBL" id="CAD5214833.1"/>
    </source>
</evidence>
<keyword evidence="1" id="KW-0812">Transmembrane</keyword>
<accession>A0A1I7RPC8</accession>
<dbReference type="EMBL" id="CAJFDI010000002">
    <property type="protein sequence ID" value="CAD5214833.1"/>
    <property type="molecule type" value="Genomic_DNA"/>
</dbReference>
<keyword evidence="1" id="KW-0472">Membrane</keyword>
<dbReference type="Proteomes" id="UP000095284">
    <property type="component" value="Unplaced"/>
</dbReference>
<gene>
    <name evidence="2" type="ORF">BXYJ_LOCUS3727</name>
</gene>
<keyword evidence="4" id="KW-1185">Reference proteome</keyword>
<dbReference type="EMBL" id="CAJFCV020000002">
    <property type="protein sequence ID" value="CAG9095802.1"/>
    <property type="molecule type" value="Genomic_DNA"/>
</dbReference>
<keyword evidence="1" id="KW-1133">Transmembrane helix</keyword>
<evidence type="ECO:0000313" key="4">
    <source>
        <dbReference type="Proteomes" id="UP000659654"/>
    </source>
</evidence>
<evidence type="ECO:0000313" key="5">
    <source>
        <dbReference type="WBParaSite" id="BXY_0256900.1"/>
    </source>
</evidence>
<protein>
    <submittedName>
        <fullName evidence="2">(pine wood nematode) hypothetical protein</fullName>
    </submittedName>
</protein>